<dbReference type="OrthoDB" id="7407406at2759"/>
<reference evidence="2 3" key="1">
    <citation type="submission" date="2015-09" db="EMBL/GenBank/DDBJ databases">
        <title>Draft genome of the scarab beetle Oryctes borbonicus.</title>
        <authorList>
            <person name="Meyer J.M."/>
            <person name="Markov G.V."/>
            <person name="Baskaran P."/>
            <person name="Herrmann M."/>
            <person name="Sommer R.J."/>
            <person name="Roedelsperger C."/>
        </authorList>
    </citation>
    <scope>NUCLEOTIDE SEQUENCE [LARGE SCALE GENOMIC DNA]</scope>
    <source>
        <strain evidence="2">OB123</strain>
        <tissue evidence="2">Whole animal</tissue>
    </source>
</reference>
<keyword evidence="1" id="KW-1133">Transmembrane helix</keyword>
<dbReference type="AlphaFoldDB" id="A0A0T6BAM1"/>
<proteinExistence type="predicted"/>
<evidence type="ECO:0000313" key="2">
    <source>
        <dbReference type="EMBL" id="KRT83943.1"/>
    </source>
</evidence>
<organism evidence="2 3">
    <name type="scientific">Oryctes borbonicus</name>
    <dbReference type="NCBI Taxonomy" id="1629725"/>
    <lineage>
        <taxon>Eukaryota</taxon>
        <taxon>Metazoa</taxon>
        <taxon>Ecdysozoa</taxon>
        <taxon>Arthropoda</taxon>
        <taxon>Hexapoda</taxon>
        <taxon>Insecta</taxon>
        <taxon>Pterygota</taxon>
        <taxon>Neoptera</taxon>
        <taxon>Endopterygota</taxon>
        <taxon>Coleoptera</taxon>
        <taxon>Polyphaga</taxon>
        <taxon>Scarabaeiformia</taxon>
        <taxon>Scarabaeidae</taxon>
        <taxon>Dynastinae</taxon>
        <taxon>Oryctes</taxon>
    </lineage>
</organism>
<dbReference type="EMBL" id="LJIG01002997">
    <property type="protein sequence ID" value="KRT83943.1"/>
    <property type="molecule type" value="Genomic_DNA"/>
</dbReference>
<keyword evidence="1" id="KW-0472">Membrane</keyword>
<feature type="transmembrane region" description="Helical" evidence="1">
    <location>
        <begin position="120"/>
        <end position="143"/>
    </location>
</feature>
<name>A0A0T6BAM1_9SCAR</name>
<protein>
    <submittedName>
        <fullName evidence="2">Uncharacterized protein</fullName>
    </submittedName>
</protein>
<keyword evidence="3" id="KW-1185">Reference proteome</keyword>
<accession>A0A0T6BAM1</accession>
<gene>
    <name evidence="2" type="ORF">AMK59_29</name>
</gene>
<comment type="caution">
    <text evidence="2">The sequence shown here is derived from an EMBL/GenBank/DDBJ whole genome shotgun (WGS) entry which is preliminary data.</text>
</comment>
<dbReference type="Proteomes" id="UP000051574">
    <property type="component" value="Unassembled WGS sequence"/>
</dbReference>
<sequence length="269" mass="31630">MLFLYKVLTPRRLFISCGTTVLKRTRTNLCFLKNANILKNMKKHQQVREKSFLRFFGKESMEKIKEKDNVPDVYQLIYRNTMSKYSFLRFFGKESMEKIKEKDNVPDVYQLIYRNTMSKYLLTAQIFSIALAGFVCVNLIVSQAGDVLYDTWRTTPGAVKNEVYVYMTVIILISVTMQLFVARMPLRIYHYPKQNQYTMISYGALPGTTRRLTYGLNELTRLESGVLPWTESSYEIKDQRKVILIEKYFRTPADLNIMLGYQKPPEDED</sequence>
<keyword evidence="1" id="KW-0812">Transmembrane</keyword>
<feature type="transmembrane region" description="Helical" evidence="1">
    <location>
        <begin position="163"/>
        <end position="182"/>
    </location>
</feature>
<evidence type="ECO:0000313" key="3">
    <source>
        <dbReference type="Proteomes" id="UP000051574"/>
    </source>
</evidence>
<evidence type="ECO:0000256" key="1">
    <source>
        <dbReference type="SAM" id="Phobius"/>
    </source>
</evidence>